<dbReference type="Gene3D" id="1.10.287.70">
    <property type="match status" value="1"/>
</dbReference>
<dbReference type="SUPFAM" id="SSF81324">
    <property type="entry name" value="Voltage-gated potassium channels"/>
    <property type="match status" value="1"/>
</dbReference>
<keyword evidence="3" id="KW-0633">Potassium transport</keyword>
<evidence type="ECO:0000256" key="2">
    <source>
        <dbReference type="ARBA" id="ARBA00022448"/>
    </source>
</evidence>
<keyword evidence="2" id="KW-0813">Transport</keyword>
<comment type="subcellular location">
    <subcellularLocation>
        <location evidence="1">Membrane</location>
        <topology evidence="1">Multi-pass membrane protein</topology>
    </subcellularLocation>
</comment>
<keyword evidence="8 12" id="KW-1133">Transmembrane helix</keyword>
<dbReference type="PRINTS" id="PR00169">
    <property type="entry name" value="KCHANNEL"/>
</dbReference>
<dbReference type="EMBL" id="HBHP01030480">
    <property type="protein sequence ID" value="CAD9774765.1"/>
    <property type="molecule type" value="Transcribed_RNA"/>
</dbReference>
<evidence type="ECO:0000256" key="5">
    <source>
        <dbReference type="ARBA" id="ARBA00022826"/>
    </source>
</evidence>
<proteinExistence type="predicted"/>
<evidence type="ECO:0000256" key="10">
    <source>
        <dbReference type="ARBA" id="ARBA00023136"/>
    </source>
</evidence>
<feature type="domain" description="Ion transport" evidence="13">
    <location>
        <begin position="3"/>
        <end position="203"/>
    </location>
</feature>
<dbReference type="GO" id="GO:0008076">
    <property type="term" value="C:voltage-gated potassium channel complex"/>
    <property type="evidence" value="ECO:0007669"/>
    <property type="project" value="InterPro"/>
</dbReference>
<feature type="transmembrane region" description="Helical" evidence="12">
    <location>
        <begin position="110"/>
        <end position="131"/>
    </location>
</feature>
<gene>
    <name evidence="14" type="ORF">LSP00402_LOCUS18759</name>
</gene>
<accession>A0A7S2TZR1</accession>
<evidence type="ECO:0000256" key="11">
    <source>
        <dbReference type="ARBA" id="ARBA00023303"/>
    </source>
</evidence>
<dbReference type="Gene3D" id="1.20.120.350">
    <property type="entry name" value="Voltage-gated potassium channels. Chain C"/>
    <property type="match status" value="1"/>
</dbReference>
<name>A0A7S2TZR1_9EUKA</name>
<feature type="transmembrane region" description="Helical" evidence="12">
    <location>
        <begin position="173"/>
        <end position="196"/>
    </location>
</feature>
<evidence type="ECO:0000313" key="14">
    <source>
        <dbReference type="EMBL" id="CAD9774765.1"/>
    </source>
</evidence>
<dbReference type="PANTHER" id="PTHR11537:SF254">
    <property type="entry name" value="POTASSIUM VOLTAGE-GATED CHANNEL PROTEIN SHAB"/>
    <property type="match status" value="1"/>
</dbReference>
<evidence type="ECO:0000256" key="12">
    <source>
        <dbReference type="SAM" id="Phobius"/>
    </source>
</evidence>
<dbReference type="GO" id="GO:0005249">
    <property type="term" value="F:voltage-gated potassium channel activity"/>
    <property type="evidence" value="ECO:0007669"/>
    <property type="project" value="InterPro"/>
</dbReference>
<evidence type="ECO:0000256" key="1">
    <source>
        <dbReference type="ARBA" id="ARBA00004141"/>
    </source>
</evidence>
<reference evidence="14" key="1">
    <citation type="submission" date="2021-01" db="EMBL/GenBank/DDBJ databases">
        <authorList>
            <person name="Corre E."/>
            <person name="Pelletier E."/>
            <person name="Niang G."/>
            <person name="Scheremetjew M."/>
            <person name="Finn R."/>
            <person name="Kale V."/>
            <person name="Holt S."/>
            <person name="Cochrane G."/>
            <person name="Meng A."/>
            <person name="Brown T."/>
            <person name="Cohen L."/>
        </authorList>
    </citation>
    <scope>NUCLEOTIDE SEQUENCE</scope>
    <source>
        <strain evidence="14">CCMP622</strain>
    </source>
</reference>
<evidence type="ECO:0000256" key="7">
    <source>
        <dbReference type="ARBA" id="ARBA00022958"/>
    </source>
</evidence>
<feature type="transmembrane region" description="Helical" evidence="12">
    <location>
        <begin position="45"/>
        <end position="63"/>
    </location>
</feature>
<protein>
    <recommendedName>
        <fullName evidence="13">Ion transport domain-containing protein</fullName>
    </recommendedName>
</protein>
<evidence type="ECO:0000256" key="4">
    <source>
        <dbReference type="ARBA" id="ARBA00022692"/>
    </source>
</evidence>
<dbReference type="GO" id="GO:0001508">
    <property type="term" value="P:action potential"/>
    <property type="evidence" value="ECO:0007669"/>
    <property type="project" value="TreeGrafter"/>
</dbReference>
<evidence type="ECO:0000256" key="3">
    <source>
        <dbReference type="ARBA" id="ARBA00022538"/>
    </source>
</evidence>
<keyword evidence="10 12" id="KW-0472">Membrane</keyword>
<dbReference type="InterPro" id="IPR005821">
    <property type="entry name" value="Ion_trans_dom"/>
</dbReference>
<sequence>MAFDTIEMICVIIFTIEYVLRLWAVVEDPDKKKAHLPAWKMRISFVFEFLSLVDLASFLPYYIDLMLGPGNEVENTSALRALRLFRVLKAEKYVVAFAMFGEVWEENKHILMYTGVLALILWIVMASLFWLLEKDNPNHEGAFETVPNSLFMTAIIFGGEWCRCDFTPLGKVVGVVMCWFGINIFAVPIGIIASGFEQVSSRRKKAAVEEVMM</sequence>
<dbReference type="AlphaFoldDB" id="A0A7S2TZR1"/>
<keyword evidence="6" id="KW-0851">Voltage-gated channel</keyword>
<evidence type="ECO:0000256" key="8">
    <source>
        <dbReference type="ARBA" id="ARBA00022989"/>
    </source>
</evidence>
<dbReference type="PANTHER" id="PTHR11537">
    <property type="entry name" value="VOLTAGE-GATED POTASSIUM CHANNEL"/>
    <property type="match status" value="1"/>
</dbReference>
<dbReference type="Pfam" id="PF00520">
    <property type="entry name" value="Ion_trans"/>
    <property type="match status" value="1"/>
</dbReference>
<keyword evidence="4 12" id="KW-0812">Transmembrane</keyword>
<dbReference type="InterPro" id="IPR027359">
    <property type="entry name" value="Volt_channel_dom_sf"/>
</dbReference>
<feature type="transmembrane region" description="Helical" evidence="12">
    <location>
        <begin position="6"/>
        <end position="24"/>
    </location>
</feature>
<evidence type="ECO:0000256" key="9">
    <source>
        <dbReference type="ARBA" id="ARBA00023065"/>
    </source>
</evidence>
<keyword evidence="9" id="KW-0406">Ion transport</keyword>
<keyword evidence="11" id="KW-0407">Ion channel</keyword>
<evidence type="ECO:0000256" key="6">
    <source>
        <dbReference type="ARBA" id="ARBA00022882"/>
    </source>
</evidence>
<evidence type="ECO:0000259" key="13">
    <source>
        <dbReference type="Pfam" id="PF00520"/>
    </source>
</evidence>
<keyword evidence="5" id="KW-0631">Potassium channel</keyword>
<keyword evidence="7" id="KW-0630">Potassium</keyword>
<dbReference type="InterPro" id="IPR028325">
    <property type="entry name" value="VG_K_chnl"/>
</dbReference>
<organism evidence="14">
    <name type="scientific">Lotharella oceanica</name>
    <dbReference type="NCBI Taxonomy" id="641309"/>
    <lineage>
        <taxon>Eukaryota</taxon>
        <taxon>Sar</taxon>
        <taxon>Rhizaria</taxon>
        <taxon>Cercozoa</taxon>
        <taxon>Chlorarachniophyceae</taxon>
        <taxon>Lotharella</taxon>
    </lineage>
</organism>